<comment type="caution">
    <text evidence="1">The sequence shown here is derived from an EMBL/GenBank/DDBJ whole genome shotgun (WGS) entry which is preliminary data.</text>
</comment>
<gene>
    <name evidence="1" type="ORF">ENL40_04265</name>
</gene>
<dbReference type="Proteomes" id="UP000886217">
    <property type="component" value="Unassembled WGS sequence"/>
</dbReference>
<feature type="non-terminal residue" evidence="1">
    <location>
        <position position="108"/>
    </location>
</feature>
<name>A0A7C5JWP0_THELI</name>
<reference evidence="1" key="1">
    <citation type="journal article" date="2020" name="mSystems">
        <title>Genome- and Community-Level Interaction Insights into Carbon Utilization and Element Cycling Functions of Hydrothermarchaeota in Hydrothermal Sediment.</title>
        <authorList>
            <person name="Zhou Z."/>
            <person name="Liu Y."/>
            <person name="Xu W."/>
            <person name="Pan J."/>
            <person name="Luo Z.H."/>
            <person name="Li M."/>
        </authorList>
    </citation>
    <scope>NUCLEOTIDE SEQUENCE [LARGE SCALE GENOMIC DNA]</scope>
    <source>
        <strain evidence="1">HyVt-93</strain>
    </source>
</reference>
<sequence>MKREDLIVILSLLLILEGYLGDNIVPALLGFSMTVYLFMLRSKVNFDIRGERIVKDTRLEENKIGEIAVRLENKGENAVVRIIESTENFEISGAPYSLLEREESREFV</sequence>
<dbReference type="EMBL" id="DRTU01000184">
    <property type="protein sequence ID" value="HHI00674.1"/>
    <property type="molecule type" value="Genomic_DNA"/>
</dbReference>
<proteinExistence type="predicted"/>
<protein>
    <submittedName>
        <fullName evidence="1">DUF58 domain-containing protein</fullName>
    </submittedName>
</protein>
<dbReference type="AlphaFoldDB" id="A0A7C5JWP0"/>
<organism evidence="1">
    <name type="scientific">Thermococcus litoralis</name>
    <dbReference type="NCBI Taxonomy" id="2265"/>
    <lineage>
        <taxon>Archaea</taxon>
        <taxon>Methanobacteriati</taxon>
        <taxon>Methanobacteriota</taxon>
        <taxon>Thermococci</taxon>
        <taxon>Thermococcales</taxon>
        <taxon>Thermococcaceae</taxon>
        <taxon>Thermococcus</taxon>
    </lineage>
</organism>
<evidence type="ECO:0000313" key="1">
    <source>
        <dbReference type="EMBL" id="HHI00674.1"/>
    </source>
</evidence>
<accession>A0A7C5JWP0</accession>